<feature type="region of interest" description="Disordered" evidence="2">
    <location>
        <begin position="121"/>
        <end position="198"/>
    </location>
</feature>
<feature type="region of interest" description="Disordered" evidence="2">
    <location>
        <begin position="315"/>
        <end position="334"/>
    </location>
</feature>
<evidence type="ECO:0000313" key="4">
    <source>
        <dbReference type="Proteomes" id="UP000619041"/>
    </source>
</evidence>
<feature type="coiled-coil region" evidence="1">
    <location>
        <begin position="72"/>
        <end position="99"/>
    </location>
</feature>
<protein>
    <submittedName>
        <fullName evidence="3">Uncharacterized protein</fullName>
    </submittedName>
</protein>
<name>A0ABQ1S153_9SPHN</name>
<reference evidence="4" key="1">
    <citation type="journal article" date="2019" name="Int. J. Syst. Evol. Microbiol.">
        <title>The Global Catalogue of Microorganisms (GCM) 10K type strain sequencing project: providing services to taxonomists for standard genome sequencing and annotation.</title>
        <authorList>
            <consortium name="The Broad Institute Genomics Platform"/>
            <consortium name="The Broad Institute Genome Sequencing Center for Infectious Disease"/>
            <person name="Wu L."/>
            <person name="Ma J."/>
        </authorList>
    </citation>
    <scope>NUCLEOTIDE SEQUENCE [LARGE SCALE GENOMIC DNA]</scope>
    <source>
        <strain evidence="4">CGMCC 1.15959</strain>
    </source>
</reference>
<keyword evidence="1" id="KW-0175">Coiled coil</keyword>
<keyword evidence="4" id="KW-1185">Reference proteome</keyword>
<feature type="compositionally biased region" description="Basic residues" evidence="2">
    <location>
        <begin position="131"/>
        <end position="140"/>
    </location>
</feature>
<gene>
    <name evidence="3" type="ORF">GCM10011515_03250</name>
</gene>
<proteinExistence type="predicted"/>
<evidence type="ECO:0000256" key="1">
    <source>
        <dbReference type="SAM" id="Coils"/>
    </source>
</evidence>
<dbReference type="EMBL" id="BMKL01000001">
    <property type="protein sequence ID" value="GGD87113.1"/>
    <property type="molecule type" value="Genomic_DNA"/>
</dbReference>
<evidence type="ECO:0000256" key="2">
    <source>
        <dbReference type="SAM" id="MobiDB-lite"/>
    </source>
</evidence>
<sequence>MLTCLGTLVKGNALSEKQRAVFIDNIRIRLGKTDFDWQGPIKLTRTQMPAARDLLAQHAGAASSRGVDAGIEQDLMDEVAALKARVVDLERILNEMLRTFDDGSASMLPSSYTLPAETALEAAESAGSRSLTKRNGTKRNHGADMTCPSGAIDPMNIAMPSAPANDVLPSTSDMGNKSHDKSARRPSSNRAVVSYFRNDPQRPPSAVLEFDGERYSLVFNTADTSEDKMRTTFSNEWLCQFEATIGKTMRAQSRSNSASDKRYVMSPLYSARDCYGIRQPVLPDCVAILVWADDCTPEAVIVLVDDSDLTISLNPVTQTKPKGPTHKGSVRLAA</sequence>
<organism evidence="3 4">
    <name type="scientific">Tsuneonella deserti</name>
    <dbReference type="NCBI Taxonomy" id="2035528"/>
    <lineage>
        <taxon>Bacteria</taxon>
        <taxon>Pseudomonadati</taxon>
        <taxon>Pseudomonadota</taxon>
        <taxon>Alphaproteobacteria</taxon>
        <taxon>Sphingomonadales</taxon>
        <taxon>Erythrobacteraceae</taxon>
        <taxon>Tsuneonella</taxon>
    </lineage>
</organism>
<feature type="compositionally biased region" description="Basic residues" evidence="2">
    <location>
        <begin position="323"/>
        <end position="334"/>
    </location>
</feature>
<comment type="caution">
    <text evidence="3">The sequence shown here is derived from an EMBL/GenBank/DDBJ whole genome shotgun (WGS) entry which is preliminary data.</text>
</comment>
<dbReference type="Proteomes" id="UP000619041">
    <property type="component" value="Unassembled WGS sequence"/>
</dbReference>
<accession>A0ABQ1S153</accession>
<evidence type="ECO:0000313" key="3">
    <source>
        <dbReference type="EMBL" id="GGD87113.1"/>
    </source>
</evidence>